<reference evidence="1 2" key="1">
    <citation type="journal article" name="Sci. Rep.">
        <title>Telomere-to-telomere assembled and centromere annotated genomes of the two main subspecies of the button mushroom Agaricus bisporus reveal especially polymorphic chromosome ends.</title>
        <authorList>
            <person name="Sonnenberg A.S.M."/>
            <person name="Sedaghat-Telgerd N."/>
            <person name="Lavrijssen B."/>
            <person name="Ohm R.A."/>
            <person name="Hendrickx P.M."/>
            <person name="Scholtmeijer K."/>
            <person name="Baars J.J.P."/>
            <person name="van Peer A."/>
        </authorList>
    </citation>
    <scope>NUCLEOTIDE SEQUENCE [LARGE SCALE GENOMIC DNA]</scope>
    <source>
        <strain evidence="1 2">H119_p4</strain>
    </source>
</reference>
<dbReference type="AlphaFoldDB" id="A0A8H7C2A2"/>
<accession>A0A8H7C2A2</accession>
<sequence length="217" mass="23987">MASPMMSKTCFENSRANDRDARLVSRVHAPAKCGLTMFDAYLPHIFQNLSNQELADGLKPLFCAGWCTNRSQSSLSLSLVKKCLMSFRREESVSCCSLLSWMLFLSSKSTPSRATFALQCILSLRMSHCIPARRICASCKRICPAASKPRPLTLGSGFNIPSRPRQHLIPERILPSAVRPRISSGFEMVFWLRGQATLPLAFSGSFHQGCDPNGIAS</sequence>
<protein>
    <submittedName>
        <fullName evidence="1">Uncharacterized protein</fullName>
    </submittedName>
</protein>
<evidence type="ECO:0000313" key="1">
    <source>
        <dbReference type="EMBL" id="KAF7761056.1"/>
    </source>
</evidence>
<dbReference type="Proteomes" id="UP000629468">
    <property type="component" value="Unassembled WGS sequence"/>
</dbReference>
<name>A0A8H7C2A2_AGABI</name>
<gene>
    <name evidence="1" type="ORF">Agabi119p4_10465</name>
</gene>
<comment type="caution">
    <text evidence="1">The sequence shown here is derived from an EMBL/GenBank/DDBJ whole genome shotgun (WGS) entry which is preliminary data.</text>
</comment>
<proteinExistence type="predicted"/>
<evidence type="ECO:0000313" key="2">
    <source>
        <dbReference type="Proteomes" id="UP000629468"/>
    </source>
</evidence>
<dbReference type="EMBL" id="JABXXO010000014">
    <property type="protein sequence ID" value="KAF7761056.1"/>
    <property type="molecule type" value="Genomic_DNA"/>
</dbReference>
<organism evidence="1 2">
    <name type="scientific">Agaricus bisporus var. burnettii</name>
    <dbReference type="NCBI Taxonomy" id="192524"/>
    <lineage>
        <taxon>Eukaryota</taxon>
        <taxon>Fungi</taxon>
        <taxon>Dikarya</taxon>
        <taxon>Basidiomycota</taxon>
        <taxon>Agaricomycotina</taxon>
        <taxon>Agaricomycetes</taxon>
        <taxon>Agaricomycetidae</taxon>
        <taxon>Agaricales</taxon>
        <taxon>Agaricineae</taxon>
        <taxon>Agaricaceae</taxon>
        <taxon>Agaricus</taxon>
    </lineage>
</organism>